<dbReference type="eggNOG" id="COG2814">
    <property type="taxonomic scope" value="Bacteria"/>
</dbReference>
<feature type="transmembrane region" description="Helical" evidence="4">
    <location>
        <begin position="368"/>
        <end position="388"/>
    </location>
</feature>
<accession>Q07UE6</accession>
<dbReference type="KEGG" id="rpe:RPE_0479"/>
<dbReference type="GO" id="GO:0022857">
    <property type="term" value="F:transmembrane transporter activity"/>
    <property type="evidence" value="ECO:0007669"/>
    <property type="project" value="InterPro"/>
</dbReference>
<feature type="transmembrane region" description="Helical" evidence="4">
    <location>
        <begin position="408"/>
        <end position="427"/>
    </location>
</feature>
<protein>
    <submittedName>
        <fullName evidence="6">Major facilitator superfamily MFS_1</fullName>
    </submittedName>
</protein>
<dbReference type="PROSITE" id="PS50850">
    <property type="entry name" value="MFS"/>
    <property type="match status" value="1"/>
</dbReference>
<dbReference type="InterPro" id="IPR010645">
    <property type="entry name" value="MFS_4"/>
</dbReference>
<dbReference type="EMBL" id="CP000463">
    <property type="protein sequence ID" value="ABJ04438.1"/>
    <property type="molecule type" value="Genomic_DNA"/>
</dbReference>
<sequence length="429" mass="44060">MLKRRCRIGKTPLPGQGVVQTQGLRPHCGGENAQLSTLAIPARAPGPTRLILMLALSPTISLGISRFAYSLVLPDMREALGWSYSAAGFMNTVNAAGYLAGALLAARLARRFGLFPLVQAGTLACVASLALCALSGDFALLGFARLLAGVGAAVSFVAGGALAATLAQNEPERSSLLLSLFYAGPGLGILISGLASPFLLQALGPGSWWAVWLALAVMAGALALPLLLTRIDRAASLNAGGPARFELRPVAIYLAGYFLFGAGYIAYMTFMIAYVRDAGGGAAAQSAFWCLIGITAFASPWVWRRLIARGNSGMTTAIILGVNAVGAALPILSPHPLMLGLSAMVFGVAFFAVVTTTTAFVRFNYPPAAWPGAIAAMTIVFGIGQTLGPFATGAITDFTGSLDSALKVSAAALAIGAVCAALQRPLAAK</sequence>
<dbReference type="InterPro" id="IPR036259">
    <property type="entry name" value="MFS_trans_sf"/>
</dbReference>
<dbReference type="PANTHER" id="PTHR23537:SF1">
    <property type="entry name" value="SUGAR TRANSPORTER"/>
    <property type="match status" value="1"/>
</dbReference>
<reference evidence="6" key="1">
    <citation type="submission" date="2006-09" db="EMBL/GenBank/DDBJ databases">
        <title>Complete sequence of Rhodopseudomonas palustris BisA53.</title>
        <authorList>
            <consortium name="US DOE Joint Genome Institute"/>
            <person name="Copeland A."/>
            <person name="Lucas S."/>
            <person name="Lapidus A."/>
            <person name="Barry K."/>
            <person name="Detter J.C."/>
            <person name="Glavina del Rio T."/>
            <person name="Hammon N."/>
            <person name="Israni S."/>
            <person name="Dalin E."/>
            <person name="Tice H."/>
            <person name="Pitluck S."/>
            <person name="Chain P."/>
            <person name="Malfatti S."/>
            <person name="Shin M."/>
            <person name="Vergez L."/>
            <person name="Schmutz J."/>
            <person name="Larimer F."/>
            <person name="Land M."/>
            <person name="Hauser L."/>
            <person name="Pelletier D.A."/>
            <person name="Kyrpides N."/>
            <person name="Kim E."/>
            <person name="Harwood C.S."/>
            <person name="Oda Y."/>
            <person name="Richardson P."/>
        </authorList>
    </citation>
    <scope>NUCLEOTIDE SEQUENCE [LARGE SCALE GENOMIC DNA]</scope>
    <source>
        <strain evidence="6">BisA53</strain>
    </source>
</reference>
<dbReference type="HOGENOM" id="CLU_001265_7_4_5"/>
<evidence type="ECO:0000259" key="5">
    <source>
        <dbReference type="PROSITE" id="PS50850"/>
    </source>
</evidence>
<evidence type="ECO:0000256" key="4">
    <source>
        <dbReference type="SAM" id="Phobius"/>
    </source>
</evidence>
<feature type="transmembrane region" description="Helical" evidence="4">
    <location>
        <begin position="142"/>
        <end position="164"/>
    </location>
</feature>
<name>Q07UE6_RHOP5</name>
<feature type="transmembrane region" description="Helical" evidence="4">
    <location>
        <begin position="250"/>
        <end position="274"/>
    </location>
</feature>
<feature type="transmembrane region" description="Helical" evidence="4">
    <location>
        <begin position="81"/>
        <end position="105"/>
    </location>
</feature>
<keyword evidence="2 4" id="KW-1133">Transmembrane helix</keyword>
<dbReference type="AlphaFoldDB" id="Q07UE6"/>
<feature type="transmembrane region" description="Helical" evidence="4">
    <location>
        <begin position="176"/>
        <end position="200"/>
    </location>
</feature>
<feature type="transmembrane region" description="Helical" evidence="4">
    <location>
        <begin position="112"/>
        <end position="136"/>
    </location>
</feature>
<evidence type="ECO:0000256" key="3">
    <source>
        <dbReference type="ARBA" id="ARBA00023136"/>
    </source>
</evidence>
<feature type="transmembrane region" description="Helical" evidence="4">
    <location>
        <begin position="339"/>
        <end position="361"/>
    </location>
</feature>
<evidence type="ECO:0000256" key="1">
    <source>
        <dbReference type="ARBA" id="ARBA00022692"/>
    </source>
</evidence>
<feature type="transmembrane region" description="Helical" evidence="4">
    <location>
        <begin position="50"/>
        <end position="69"/>
    </location>
</feature>
<dbReference type="Pfam" id="PF06779">
    <property type="entry name" value="MFS_4"/>
    <property type="match status" value="1"/>
</dbReference>
<dbReference type="PANTHER" id="PTHR23537">
    <property type="match status" value="1"/>
</dbReference>
<organism evidence="6">
    <name type="scientific">Rhodopseudomonas palustris (strain BisA53)</name>
    <dbReference type="NCBI Taxonomy" id="316055"/>
    <lineage>
        <taxon>Bacteria</taxon>
        <taxon>Pseudomonadati</taxon>
        <taxon>Pseudomonadota</taxon>
        <taxon>Alphaproteobacteria</taxon>
        <taxon>Hyphomicrobiales</taxon>
        <taxon>Nitrobacteraceae</taxon>
        <taxon>Rhodopseudomonas</taxon>
    </lineage>
</organism>
<proteinExistence type="predicted"/>
<feature type="transmembrane region" description="Helical" evidence="4">
    <location>
        <begin position="286"/>
        <end position="303"/>
    </location>
</feature>
<gene>
    <name evidence="6" type="ordered locus">RPE_0479</name>
</gene>
<dbReference type="Gene3D" id="1.20.1250.20">
    <property type="entry name" value="MFS general substrate transporter like domains"/>
    <property type="match status" value="1"/>
</dbReference>
<keyword evidence="3 4" id="KW-0472">Membrane</keyword>
<evidence type="ECO:0000313" key="6">
    <source>
        <dbReference type="EMBL" id="ABJ04438.1"/>
    </source>
</evidence>
<evidence type="ECO:0000256" key="2">
    <source>
        <dbReference type="ARBA" id="ARBA00022989"/>
    </source>
</evidence>
<keyword evidence="1 4" id="KW-0812">Transmembrane</keyword>
<feature type="transmembrane region" description="Helical" evidence="4">
    <location>
        <begin position="206"/>
        <end position="229"/>
    </location>
</feature>
<dbReference type="InterPro" id="IPR020846">
    <property type="entry name" value="MFS_dom"/>
</dbReference>
<dbReference type="GO" id="GO:0005886">
    <property type="term" value="C:plasma membrane"/>
    <property type="evidence" value="ECO:0007669"/>
    <property type="project" value="TreeGrafter"/>
</dbReference>
<feature type="transmembrane region" description="Helical" evidence="4">
    <location>
        <begin position="315"/>
        <end position="333"/>
    </location>
</feature>
<dbReference type="SUPFAM" id="SSF103473">
    <property type="entry name" value="MFS general substrate transporter"/>
    <property type="match status" value="1"/>
</dbReference>
<feature type="domain" description="Major facilitator superfamily (MFS) profile" evidence="5">
    <location>
        <begin position="51"/>
        <end position="428"/>
    </location>
</feature>